<protein>
    <submittedName>
        <fullName evidence="2">Uncharacterized protein</fullName>
    </submittedName>
</protein>
<feature type="transmembrane region" description="Helical" evidence="1">
    <location>
        <begin position="67"/>
        <end position="87"/>
    </location>
</feature>
<gene>
    <name evidence="2" type="ORF">CHR55_32180</name>
</gene>
<evidence type="ECO:0000313" key="3">
    <source>
        <dbReference type="Proteomes" id="UP000230886"/>
    </source>
</evidence>
<evidence type="ECO:0000313" key="2">
    <source>
        <dbReference type="EMBL" id="PCK22516.1"/>
    </source>
</evidence>
<dbReference type="AlphaFoldDB" id="A0A2A5IZG9"/>
<keyword evidence="1" id="KW-0812">Transmembrane</keyword>
<feature type="transmembrane region" description="Helical" evidence="1">
    <location>
        <begin position="35"/>
        <end position="55"/>
    </location>
</feature>
<proteinExistence type="predicted"/>
<accession>A0A2A5IZG9</accession>
<keyword evidence="1" id="KW-1133">Transmembrane helix</keyword>
<comment type="caution">
    <text evidence="2">The sequence shown here is derived from an EMBL/GenBank/DDBJ whole genome shotgun (WGS) entry which is preliminary data.</text>
</comment>
<name>A0A2A5IZG9_RHOSG</name>
<evidence type="ECO:0000256" key="1">
    <source>
        <dbReference type="SAM" id="Phobius"/>
    </source>
</evidence>
<keyword evidence="1" id="KW-0472">Membrane</keyword>
<reference evidence="2 3" key="1">
    <citation type="submission" date="2017-07" db="EMBL/GenBank/DDBJ databases">
        <title>Draft sequence of Rhodococcus enclensis 23b-28.</title>
        <authorList>
            <person name="Besaury L."/>
            <person name="Sancelme M."/>
            <person name="Amato P."/>
            <person name="Lallement A."/>
            <person name="Delort A.-M."/>
        </authorList>
    </citation>
    <scope>NUCLEOTIDE SEQUENCE [LARGE SCALE GENOMIC DNA]</scope>
    <source>
        <strain evidence="2 3">23b-28</strain>
    </source>
</reference>
<sequence length="112" mass="11898">MVTFLVISPIIFGMVFIVDVLNGHRDPYVARHTSVQLVLGFSSLVAGLIAAHALVNHNDIYSSLTGKFVMGALMSTTVLSLGILLGYQLDAKRQERGKTSAGVAHVESGANT</sequence>
<dbReference type="EMBL" id="NOVD01000068">
    <property type="protein sequence ID" value="PCK22516.1"/>
    <property type="molecule type" value="Genomic_DNA"/>
</dbReference>
<organism evidence="2 3">
    <name type="scientific">Rhodococcus qingshengii</name>
    <dbReference type="NCBI Taxonomy" id="334542"/>
    <lineage>
        <taxon>Bacteria</taxon>
        <taxon>Bacillati</taxon>
        <taxon>Actinomycetota</taxon>
        <taxon>Actinomycetes</taxon>
        <taxon>Mycobacteriales</taxon>
        <taxon>Nocardiaceae</taxon>
        <taxon>Rhodococcus</taxon>
        <taxon>Rhodococcus erythropolis group</taxon>
    </lineage>
</organism>
<dbReference type="RefSeq" id="WP_099698955.1">
    <property type="nucleotide sequence ID" value="NZ_NOVD01000068.1"/>
</dbReference>
<dbReference type="Proteomes" id="UP000230886">
    <property type="component" value="Unassembled WGS sequence"/>
</dbReference>
<feature type="transmembrane region" description="Helical" evidence="1">
    <location>
        <begin position="6"/>
        <end position="23"/>
    </location>
</feature>